<dbReference type="SUPFAM" id="SSF53335">
    <property type="entry name" value="S-adenosyl-L-methionine-dependent methyltransferases"/>
    <property type="match status" value="1"/>
</dbReference>
<evidence type="ECO:0000259" key="3">
    <source>
        <dbReference type="Pfam" id="PF10017"/>
    </source>
</evidence>
<dbReference type="InterPro" id="IPR051128">
    <property type="entry name" value="EgtD_Methyltrsf_superfamily"/>
</dbReference>
<dbReference type="Pfam" id="PF10017">
    <property type="entry name" value="Methyltransf_33"/>
    <property type="match status" value="1"/>
</dbReference>
<dbReference type="PIRSF" id="PIRSF018005">
    <property type="entry name" value="UCP018005"/>
    <property type="match status" value="1"/>
</dbReference>
<dbReference type="RefSeq" id="WP_011713240.1">
    <property type="nucleotide sequence ID" value="NC_008576.1"/>
</dbReference>
<dbReference type="KEGG" id="mgm:Mmc1_1582"/>
<dbReference type="InterPro" id="IPR019257">
    <property type="entry name" value="MeTrfase_dom"/>
</dbReference>
<evidence type="ECO:0000256" key="2">
    <source>
        <dbReference type="ARBA" id="ARBA00022679"/>
    </source>
</evidence>
<dbReference type="InterPro" id="IPR017804">
    <property type="entry name" value="MeTrfase_EgtD-like"/>
</dbReference>
<dbReference type="STRING" id="156889.Mmc1_1582"/>
<dbReference type="AlphaFoldDB" id="A0L7Z8"/>
<dbReference type="InterPro" id="IPR029063">
    <property type="entry name" value="SAM-dependent_MTases_sf"/>
</dbReference>
<evidence type="ECO:0000313" key="5">
    <source>
        <dbReference type="Proteomes" id="UP000002586"/>
    </source>
</evidence>
<evidence type="ECO:0000313" key="4">
    <source>
        <dbReference type="EMBL" id="ABK44091.1"/>
    </source>
</evidence>
<reference evidence="4 5" key="2">
    <citation type="journal article" date="2012" name="Int. J. Syst. Evol. Microbiol.">
        <title>Magnetococcus marinus gen. nov., sp. nov., a marine, magnetotactic bacterium that represents a novel lineage (Magnetococcaceae fam. nov.; Magnetococcales ord. nov.) at the base of the Alphaproteobacteria.</title>
        <authorList>
            <person name="Bazylinski D.A."/>
            <person name="Williams T.J."/>
            <person name="Lefevre C.T."/>
            <person name="Berg R.J."/>
            <person name="Zhang C.L."/>
            <person name="Bowser S.S."/>
            <person name="Dean A.J."/>
            <person name="Beveridge T.J."/>
        </authorList>
    </citation>
    <scope>NUCLEOTIDE SEQUENCE [LARGE SCALE GENOMIC DNA]</scope>
    <source>
        <strain evidence="5">ATCC BAA-1437 / JCM 17883 / MC-1</strain>
    </source>
</reference>
<keyword evidence="5" id="KW-1185">Reference proteome</keyword>
<reference evidence="5" key="1">
    <citation type="journal article" date="2009" name="Appl. Environ. Microbiol.">
        <title>Complete genome sequence of the chemolithoautotrophic marine magnetotactic coccus strain MC-1.</title>
        <authorList>
            <person name="Schubbe S."/>
            <person name="Williams T.J."/>
            <person name="Xie G."/>
            <person name="Kiss H.E."/>
            <person name="Brettin T.S."/>
            <person name="Martinez D."/>
            <person name="Ross C.A."/>
            <person name="Schuler D."/>
            <person name="Cox B.L."/>
            <person name="Nealson K.H."/>
            <person name="Bazylinski D.A."/>
        </authorList>
    </citation>
    <scope>NUCLEOTIDE SEQUENCE [LARGE SCALE GENOMIC DNA]</scope>
    <source>
        <strain evidence="5">ATCC BAA-1437 / JCM 17883 / MC-1</strain>
    </source>
</reference>
<dbReference type="HOGENOM" id="CLU_049766_1_1_5"/>
<organism evidence="4 5">
    <name type="scientific">Magnetococcus marinus (strain ATCC BAA-1437 / JCM 17883 / MC-1)</name>
    <dbReference type="NCBI Taxonomy" id="156889"/>
    <lineage>
        <taxon>Bacteria</taxon>
        <taxon>Pseudomonadati</taxon>
        <taxon>Pseudomonadota</taxon>
        <taxon>Magnetococcia</taxon>
        <taxon>Magnetococcales</taxon>
        <taxon>Magnetococcaceae</taxon>
        <taxon>Magnetococcus</taxon>
    </lineage>
</organism>
<dbReference type="InterPro" id="IPR035094">
    <property type="entry name" value="EgtD"/>
</dbReference>
<keyword evidence="1" id="KW-0489">Methyltransferase</keyword>
<dbReference type="GO" id="GO:0032259">
    <property type="term" value="P:methylation"/>
    <property type="evidence" value="ECO:0007669"/>
    <property type="project" value="UniProtKB-KW"/>
</dbReference>
<dbReference type="EMBL" id="CP000471">
    <property type="protein sequence ID" value="ABK44091.1"/>
    <property type="molecule type" value="Genomic_DNA"/>
</dbReference>
<proteinExistence type="predicted"/>
<evidence type="ECO:0000256" key="1">
    <source>
        <dbReference type="ARBA" id="ARBA00022603"/>
    </source>
</evidence>
<dbReference type="Proteomes" id="UP000002586">
    <property type="component" value="Chromosome"/>
</dbReference>
<name>A0L7Z8_MAGMM</name>
<dbReference type="OrthoDB" id="5289726at2"/>
<protein>
    <recommendedName>
        <fullName evidence="3">Histidine-specific methyltransferase SAM-dependent domain-containing protein</fullName>
    </recommendedName>
</protein>
<dbReference type="NCBIfam" id="TIGR03438">
    <property type="entry name" value="egtD_ergothio"/>
    <property type="match status" value="1"/>
</dbReference>
<accession>A0L7Z8</accession>
<gene>
    <name evidence="4" type="ordered locus">Mmc1_1582</name>
</gene>
<dbReference type="PANTHER" id="PTHR43397">
    <property type="entry name" value="ERGOTHIONEINE BIOSYNTHESIS PROTEIN 1"/>
    <property type="match status" value="1"/>
</dbReference>
<keyword evidence="2" id="KW-0808">Transferase</keyword>
<dbReference type="PANTHER" id="PTHR43397:SF1">
    <property type="entry name" value="ERGOTHIONEINE BIOSYNTHESIS PROTEIN 1"/>
    <property type="match status" value="1"/>
</dbReference>
<dbReference type="GO" id="GO:0008168">
    <property type="term" value="F:methyltransferase activity"/>
    <property type="evidence" value="ECO:0007669"/>
    <property type="project" value="UniProtKB-KW"/>
</dbReference>
<dbReference type="eggNOG" id="COG4301">
    <property type="taxonomic scope" value="Bacteria"/>
</dbReference>
<sequence>MDTQHDAATHGFTAHALRELRAQRPPQYGTIRGFYDTHPTLAELKAEVLQGLACTPKQISPKFFYDAQGSRLFDAITQLPEYYPTRTEIELIRHHGAEMAQLAGTGSVLVELGSGSSLKVRLLLEALKPAAYVPIDISRQHLLESAESLAQSFPDTAVFPVCADYSKDFHLPAIEEDAPRLAFFPGSSIGNFEPQDAMVLLERIAKLLGPGGGLIIGVDLPKDPAVLNAAYNDAQGVTAQFNLNLLTRINREAAGHFPLENFTHHAFFNESLSRIEMHLTSIKDQTIPVGGRHFQFAKGERIHTESSYKYAVTAFRDLASRAGFHSEALWMDAQQRFSVHFMRVGKSN</sequence>
<feature type="domain" description="Histidine-specific methyltransferase SAM-dependent" evidence="3">
    <location>
        <begin position="45"/>
        <end position="343"/>
    </location>
</feature>
<dbReference type="Gene3D" id="3.40.50.150">
    <property type="entry name" value="Vaccinia Virus protein VP39"/>
    <property type="match status" value="1"/>
</dbReference>